<name>W6SEN2_9CLOT</name>
<feature type="region of interest" description="Disordered" evidence="1">
    <location>
        <begin position="136"/>
        <end position="162"/>
    </location>
</feature>
<dbReference type="AlphaFoldDB" id="W6SEN2"/>
<dbReference type="EMBL" id="HG917868">
    <property type="protein sequence ID" value="CDM68125.1"/>
    <property type="molecule type" value="Genomic_DNA"/>
</dbReference>
<evidence type="ECO:0000313" key="3">
    <source>
        <dbReference type="Proteomes" id="UP000019426"/>
    </source>
</evidence>
<dbReference type="KEGG" id="clt:CM240_0961"/>
<dbReference type="PATRIC" id="fig|1216932.3.peg.949"/>
<dbReference type="RefSeq" id="WP_051483695.1">
    <property type="nucleotide sequence ID" value="NZ_HG917868.1"/>
</dbReference>
<feature type="compositionally biased region" description="Basic and acidic residues" evidence="1">
    <location>
        <begin position="138"/>
        <end position="162"/>
    </location>
</feature>
<sequence>MDGMPDNTRCSEDYFLTLSRTIDLMAKLVDSYRILVGTASQLNTIGLAEKKEIKEALRLANNITCILDDYIEAVDNCGRGYLSYFCFKMQILQSIAEAQVICQAKGCIKNIEQCLSEGNYCEHCNNVAARMNNLHTSRGKDDRNKGGNNEDKKNDNKGENKK</sequence>
<proteinExistence type="predicted"/>
<gene>
    <name evidence="2" type="ORF">CM240_0961</name>
</gene>
<accession>W6SEN2</accession>
<keyword evidence="3" id="KW-1185">Reference proteome</keyword>
<protein>
    <submittedName>
        <fullName evidence="2">Uncharacterized protein</fullName>
    </submittedName>
</protein>
<organism evidence="2 3">
    <name type="scientific">Clostridium bornimense</name>
    <dbReference type="NCBI Taxonomy" id="1216932"/>
    <lineage>
        <taxon>Bacteria</taxon>
        <taxon>Bacillati</taxon>
        <taxon>Bacillota</taxon>
        <taxon>Clostridia</taxon>
        <taxon>Eubacteriales</taxon>
        <taxon>Clostridiaceae</taxon>
        <taxon>Clostridium</taxon>
    </lineage>
</organism>
<reference evidence="2 3" key="1">
    <citation type="submission" date="2013-11" db="EMBL/GenBank/DDBJ databases">
        <title>Complete genome sequence of Clostridum sp. M2/40.</title>
        <authorList>
            <person name="Wibberg D."/>
            <person name="Puehler A."/>
            <person name="Schlueter A."/>
        </authorList>
    </citation>
    <scope>NUCLEOTIDE SEQUENCE [LARGE SCALE GENOMIC DNA]</scope>
    <source>
        <strain evidence="3">M2/40</strain>
    </source>
</reference>
<evidence type="ECO:0000313" key="2">
    <source>
        <dbReference type="EMBL" id="CDM68125.1"/>
    </source>
</evidence>
<dbReference type="Proteomes" id="UP000019426">
    <property type="component" value="Chromosome M2/40_rep1"/>
</dbReference>
<dbReference type="OrthoDB" id="1680245at2"/>
<evidence type="ECO:0000256" key="1">
    <source>
        <dbReference type="SAM" id="MobiDB-lite"/>
    </source>
</evidence>
<dbReference type="STRING" id="1216932.CM240_0961"/>
<dbReference type="HOGENOM" id="CLU_1632476_0_0_9"/>